<reference evidence="1 2" key="1">
    <citation type="submission" date="2016-07" db="EMBL/GenBank/DDBJ databases">
        <title>Pervasive Adenine N6-methylation of Active Genes in Fungi.</title>
        <authorList>
            <consortium name="DOE Joint Genome Institute"/>
            <person name="Mondo S.J."/>
            <person name="Dannebaum R.O."/>
            <person name="Kuo R.C."/>
            <person name="Labutti K."/>
            <person name="Haridas S."/>
            <person name="Kuo A."/>
            <person name="Salamov A."/>
            <person name="Ahrendt S.R."/>
            <person name="Lipzen A."/>
            <person name="Sullivan W."/>
            <person name="Andreopoulos W.B."/>
            <person name="Clum A."/>
            <person name="Lindquist E."/>
            <person name="Daum C."/>
            <person name="Ramamoorthy G.K."/>
            <person name="Gryganskyi A."/>
            <person name="Culley D."/>
            <person name="Magnuson J.K."/>
            <person name="James T.Y."/>
            <person name="O'Malley M.A."/>
            <person name="Stajich J.E."/>
            <person name="Spatafora J.W."/>
            <person name="Visel A."/>
            <person name="Grigoriev I.V."/>
        </authorList>
    </citation>
    <scope>NUCLEOTIDE SEQUENCE [LARGE SCALE GENOMIC DNA]</scope>
    <source>
        <strain evidence="1 2">JEL800</strain>
    </source>
</reference>
<proteinExistence type="predicted"/>
<dbReference type="Proteomes" id="UP000193642">
    <property type="component" value="Unassembled WGS sequence"/>
</dbReference>
<name>A0A1Y2AJ87_9FUNG</name>
<dbReference type="EMBL" id="MCGO01000183">
    <property type="protein sequence ID" value="ORY22257.1"/>
    <property type="molecule type" value="Genomic_DNA"/>
</dbReference>
<evidence type="ECO:0000313" key="2">
    <source>
        <dbReference type="Proteomes" id="UP000193642"/>
    </source>
</evidence>
<dbReference type="AlphaFoldDB" id="A0A1Y2AJ87"/>
<keyword evidence="2" id="KW-1185">Reference proteome</keyword>
<sequence length="288" mass="32024">MKSPPTKIAREELVEDCYWTNNNGLLHFNLSNICHLPNKWPTQKTPRDIFATDDWKRAVLGLPESMVGGWFGPQGKNNKPMFVTPSEDLLLVALVYLKGAQKVNAVLIKSLAESRRQIAALISDMNEMVSINDESTVVIKKRKISAANYSVLSDMIPPLGTFPLPLKINNSITEQAGTLDPGSVEELPNHSELMQSRSVSKPILDLSSEYNTSISATSLTNSAPAVTRLVRPKIELDAAPEIEKMERLLVKMKRDLVQMVDQGGENAERMRASLLLAVQRFAEDIEEK</sequence>
<evidence type="ECO:0000313" key="1">
    <source>
        <dbReference type="EMBL" id="ORY22257.1"/>
    </source>
</evidence>
<accession>A0A1Y2AJ87</accession>
<gene>
    <name evidence="1" type="ORF">BCR33DRAFT_728813</name>
</gene>
<organism evidence="1 2">
    <name type="scientific">Rhizoclosmatium globosum</name>
    <dbReference type="NCBI Taxonomy" id="329046"/>
    <lineage>
        <taxon>Eukaryota</taxon>
        <taxon>Fungi</taxon>
        <taxon>Fungi incertae sedis</taxon>
        <taxon>Chytridiomycota</taxon>
        <taxon>Chytridiomycota incertae sedis</taxon>
        <taxon>Chytridiomycetes</taxon>
        <taxon>Chytridiales</taxon>
        <taxon>Chytriomycetaceae</taxon>
        <taxon>Rhizoclosmatium</taxon>
    </lineage>
</organism>
<comment type="caution">
    <text evidence="1">The sequence shown here is derived from an EMBL/GenBank/DDBJ whole genome shotgun (WGS) entry which is preliminary data.</text>
</comment>
<protein>
    <submittedName>
        <fullName evidence="1">Uncharacterized protein</fullName>
    </submittedName>
</protein>